<dbReference type="Proteomes" id="UP001139125">
    <property type="component" value="Unassembled WGS sequence"/>
</dbReference>
<dbReference type="GO" id="GO:0061711">
    <property type="term" value="F:tRNA N(6)-L-threonylcarbamoyladenine synthase activity"/>
    <property type="evidence" value="ECO:0007669"/>
    <property type="project" value="UniProtKB-EC"/>
</dbReference>
<comment type="caution">
    <text evidence="2">The sequence shown here is derived from an EMBL/GenBank/DDBJ whole genome shotgun (WGS) entry which is preliminary data.</text>
</comment>
<reference evidence="2" key="1">
    <citation type="submission" date="2022-06" db="EMBL/GenBank/DDBJ databases">
        <title>Gracilimonas sp. CAU 1638 isolated from sea sediment.</title>
        <authorList>
            <person name="Kim W."/>
        </authorList>
    </citation>
    <scope>NUCLEOTIDE SEQUENCE</scope>
    <source>
        <strain evidence="2">CAU 1638</strain>
    </source>
</reference>
<dbReference type="InterPro" id="IPR043129">
    <property type="entry name" value="ATPase_NBD"/>
</dbReference>
<feature type="domain" description="Gcp-like" evidence="1">
    <location>
        <begin position="33"/>
        <end position="154"/>
    </location>
</feature>
<dbReference type="Pfam" id="PF00814">
    <property type="entry name" value="TsaD"/>
    <property type="match status" value="1"/>
</dbReference>
<proteinExistence type="predicted"/>
<evidence type="ECO:0000313" key="2">
    <source>
        <dbReference type="EMBL" id="MCP9290346.1"/>
    </source>
</evidence>
<dbReference type="EC" id="2.3.1.234" evidence="2"/>
<dbReference type="InterPro" id="IPR022496">
    <property type="entry name" value="T6A_TsaB"/>
</dbReference>
<dbReference type="Gene3D" id="3.30.420.40">
    <property type="match status" value="2"/>
</dbReference>
<dbReference type="GO" id="GO:0002949">
    <property type="term" value="P:tRNA threonylcarbamoyladenosine modification"/>
    <property type="evidence" value="ECO:0007669"/>
    <property type="project" value="InterPro"/>
</dbReference>
<keyword evidence="2" id="KW-0808">Transferase</keyword>
<sequence>MILAFETATNICSVSFQDDGGEIHEKRTERKGSHSELLFLYVRELMKEHDFSIADLDAVLVSTGPGSYTGLRIAASAVKGMLFGLNVDVYAGNTLAGFAQSAGEGTVHAVINARRKHLYHQKFEVAGELSAVSGSEILELTEIEPMLNPGEKIIGTGIDRLHKDKLEGLEVLETRNISANALIALFNSSSGKQFFKKTTAEELESNYLSSSQVNNTSV</sequence>
<gene>
    <name evidence="2" type="primary">tsaB</name>
    <name evidence="2" type="ORF">NM125_01985</name>
</gene>
<keyword evidence="2" id="KW-0012">Acyltransferase</keyword>
<dbReference type="InterPro" id="IPR000905">
    <property type="entry name" value="Gcp-like_dom"/>
</dbReference>
<organism evidence="2 3">
    <name type="scientific">Gracilimonas sediminicola</name>
    <dbReference type="NCBI Taxonomy" id="2952158"/>
    <lineage>
        <taxon>Bacteria</taxon>
        <taxon>Pseudomonadati</taxon>
        <taxon>Balneolota</taxon>
        <taxon>Balneolia</taxon>
        <taxon>Balneolales</taxon>
        <taxon>Balneolaceae</taxon>
        <taxon>Gracilimonas</taxon>
    </lineage>
</organism>
<name>A0A9X2L118_9BACT</name>
<dbReference type="SUPFAM" id="SSF53067">
    <property type="entry name" value="Actin-like ATPase domain"/>
    <property type="match status" value="1"/>
</dbReference>
<dbReference type="AlphaFoldDB" id="A0A9X2L118"/>
<dbReference type="CDD" id="cd24032">
    <property type="entry name" value="ASKHA_NBD_TsaB"/>
    <property type="match status" value="1"/>
</dbReference>
<protein>
    <submittedName>
        <fullName evidence="2">tRNA (Adenosine(37)-N6)-threonylcarbamoyltransferase complex dimerization subunit type 1 TsaB</fullName>
        <ecNumber evidence="2">2.3.1.234</ecNumber>
    </submittedName>
</protein>
<dbReference type="NCBIfam" id="TIGR03725">
    <property type="entry name" value="T6A_YeaZ"/>
    <property type="match status" value="1"/>
</dbReference>
<evidence type="ECO:0000313" key="3">
    <source>
        <dbReference type="Proteomes" id="UP001139125"/>
    </source>
</evidence>
<dbReference type="EMBL" id="JANDBC010000001">
    <property type="protein sequence ID" value="MCP9290346.1"/>
    <property type="molecule type" value="Genomic_DNA"/>
</dbReference>
<keyword evidence="3" id="KW-1185">Reference proteome</keyword>
<evidence type="ECO:0000259" key="1">
    <source>
        <dbReference type="Pfam" id="PF00814"/>
    </source>
</evidence>
<accession>A0A9X2L118</accession>
<dbReference type="RefSeq" id="WP_255132334.1">
    <property type="nucleotide sequence ID" value="NZ_JANDBC010000001.1"/>
</dbReference>